<dbReference type="Proteomes" id="UP000663860">
    <property type="component" value="Unassembled WGS sequence"/>
</dbReference>
<keyword evidence="1" id="KW-0472">Membrane</keyword>
<feature type="transmembrane region" description="Helical" evidence="1">
    <location>
        <begin position="279"/>
        <end position="301"/>
    </location>
</feature>
<accession>A0A814R881</accession>
<dbReference type="AlphaFoldDB" id="A0A814R881"/>
<gene>
    <name evidence="2" type="ORF">IZO911_LOCUS24617</name>
</gene>
<keyword evidence="1" id="KW-0812">Transmembrane</keyword>
<sequence length="322" mass="35940">MTSNYVPTRFLSLSNELIYHVFEYLSSNDLVVSFGHLPNNRLLQLFHSYIALLDFNFTDLESLTWLNQNRAVIKQYVRRVVTDIELVEKVLQVLPKLDALTINYDQDTQLALNQFVAQCQTTADVNIGKLILWTYDGDLNTNTTNLLLDGNYQLPEHTLNVSGCRLALDMSNLPLYSRLRHLNCIVEEEAFLHALLACLPNLETIKVGLISSGLERESDIFSNAVVVGVSTETDADGDVEDRVVFPRYRPKKDNPTTPPNAMIFVSGNMKTKDLIKAGIGAKIIGILVIFFASIVLLSPIFHIHALTTNLSNSTLIGNITSG</sequence>
<reference evidence="2" key="1">
    <citation type="submission" date="2021-02" db="EMBL/GenBank/DDBJ databases">
        <authorList>
            <person name="Nowell W R."/>
        </authorList>
    </citation>
    <scope>NUCLEOTIDE SEQUENCE</scope>
</reference>
<evidence type="ECO:0000256" key="1">
    <source>
        <dbReference type="SAM" id="Phobius"/>
    </source>
</evidence>
<name>A0A814R881_9BILA</name>
<organism evidence="2 3">
    <name type="scientific">Adineta steineri</name>
    <dbReference type="NCBI Taxonomy" id="433720"/>
    <lineage>
        <taxon>Eukaryota</taxon>
        <taxon>Metazoa</taxon>
        <taxon>Spiralia</taxon>
        <taxon>Gnathifera</taxon>
        <taxon>Rotifera</taxon>
        <taxon>Eurotatoria</taxon>
        <taxon>Bdelloidea</taxon>
        <taxon>Adinetida</taxon>
        <taxon>Adinetidae</taxon>
        <taxon>Adineta</taxon>
    </lineage>
</organism>
<evidence type="ECO:0000313" key="3">
    <source>
        <dbReference type="Proteomes" id="UP000663860"/>
    </source>
</evidence>
<keyword evidence="1" id="KW-1133">Transmembrane helix</keyword>
<protein>
    <recommendedName>
        <fullName evidence="4">F-box domain-containing protein</fullName>
    </recommendedName>
</protein>
<dbReference type="EMBL" id="CAJNOE010000298">
    <property type="protein sequence ID" value="CAF1129686.1"/>
    <property type="molecule type" value="Genomic_DNA"/>
</dbReference>
<evidence type="ECO:0008006" key="4">
    <source>
        <dbReference type="Google" id="ProtNLM"/>
    </source>
</evidence>
<evidence type="ECO:0000313" key="2">
    <source>
        <dbReference type="EMBL" id="CAF1129686.1"/>
    </source>
</evidence>
<proteinExistence type="predicted"/>
<comment type="caution">
    <text evidence="2">The sequence shown here is derived from an EMBL/GenBank/DDBJ whole genome shotgun (WGS) entry which is preliminary data.</text>
</comment>